<dbReference type="Pfam" id="PF00528">
    <property type="entry name" value="BPD_transp_1"/>
    <property type="match status" value="1"/>
</dbReference>
<dbReference type="EMBL" id="JAWLUP010000006">
    <property type="protein sequence ID" value="MDV7263947.1"/>
    <property type="molecule type" value="Genomic_DNA"/>
</dbReference>
<feature type="transmembrane region" description="Helical" evidence="7">
    <location>
        <begin position="166"/>
        <end position="184"/>
    </location>
</feature>
<dbReference type="SUPFAM" id="SSF161098">
    <property type="entry name" value="MetI-like"/>
    <property type="match status" value="1"/>
</dbReference>
<comment type="subcellular location">
    <subcellularLocation>
        <location evidence="1 7">Cell membrane</location>
        <topology evidence="1 7">Multi-pass membrane protein</topology>
    </subcellularLocation>
</comment>
<dbReference type="PANTHER" id="PTHR43386:SF1">
    <property type="entry name" value="D,D-DIPEPTIDE TRANSPORT SYSTEM PERMEASE PROTEIN DDPC-RELATED"/>
    <property type="match status" value="1"/>
</dbReference>
<evidence type="ECO:0000256" key="2">
    <source>
        <dbReference type="ARBA" id="ARBA00022448"/>
    </source>
</evidence>
<dbReference type="InterPro" id="IPR000515">
    <property type="entry name" value="MetI-like"/>
</dbReference>
<reference evidence="9" key="1">
    <citation type="submission" date="2023-10" db="EMBL/GenBank/DDBJ databases">
        <title>Development of a sustainable strategy for remediation of hydrocarbon-contaminated territories based on the waste exchange concept.</title>
        <authorList>
            <person name="Krivoruchko A."/>
        </authorList>
    </citation>
    <scope>NUCLEOTIDE SEQUENCE</scope>
    <source>
        <strain evidence="9">IEGM 68</strain>
    </source>
</reference>
<dbReference type="GO" id="GO:0055085">
    <property type="term" value="P:transmembrane transport"/>
    <property type="evidence" value="ECO:0007669"/>
    <property type="project" value="InterPro"/>
</dbReference>
<keyword evidence="3" id="KW-1003">Cell membrane</keyword>
<sequence>MSLFGSCFAGAIALLIGMPIGLVAGTVGGRVDMILMRVVDAMLSFPAVILALAVVGALGPGIIQAMFAIGIVYSPRLARLLRAQAKSVAVKDYVEAARLSGLSSTAVMIRHVLPNSLRPIFVQWFLMLSFAFLAEAGLSFLGLGIQPPDASWGHMLSRAYRVMSTAGWQIIAPATAIALTVLSLNQVGDAVSRWFNKGITE</sequence>
<feature type="transmembrane region" description="Helical" evidence="7">
    <location>
        <begin position="48"/>
        <end position="73"/>
    </location>
</feature>
<dbReference type="Proteomes" id="UP001185863">
    <property type="component" value="Unassembled WGS sequence"/>
</dbReference>
<gene>
    <name evidence="9" type="ORF">R4315_05160</name>
</gene>
<keyword evidence="5 7" id="KW-1133">Transmembrane helix</keyword>
<dbReference type="InterPro" id="IPR050366">
    <property type="entry name" value="BP-dependent_transpt_permease"/>
</dbReference>
<evidence type="ECO:0000313" key="10">
    <source>
        <dbReference type="Proteomes" id="UP001185863"/>
    </source>
</evidence>
<evidence type="ECO:0000256" key="1">
    <source>
        <dbReference type="ARBA" id="ARBA00004651"/>
    </source>
</evidence>
<proteinExistence type="inferred from homology"/>
<keyword evidence="2 7" id="KW-0813">Transport</keyword>
<dbReference type="GO" id="GO:0005886">
    <property type="term" value="C:plasma membrane"/>
    <property type="evidence" value="ECO:0007669"/>
    <property type="project" value="UniProtKB-SubCell"/>
</dbReference>
<evidence type="ECO:0000256" key="3">
    <source>
        <dbReference type="ARBA" id="ARBA00022475"/>
    </source>
</evidence>
<organism evidence="9 10">
    <name type="scientific">Rhodococcus oxybenzonivorans</name>
    <dbReference type="NCBI Taxonomy" id="1990687"/>
    <lineage>
        <taxon>Bacteria</taxon>
        <taxon>Bacillati</taxon>
        <taxon>Actinomycetota</taxon>
        <taxon>Actinomycetes</taxon>
        <taxon>Mycobacteriales</taxon>
        <taxon>Nocardiaceae</taxon>
        <taxon>Rhodococcus</taxon>
    </lineage>
</organism>
<dbReference type="CDD" id="cd06261">
    <property type="entry name" value="TM_PBP2"/>
    <property type="match status" value="1"/>
</dbReference>
<feature type="domain" description="ABC transmembrane type-1" evidence="8">
    <location>
        <begin position="1"/>
        <end position="188"/>
    </location>
</feature>
<comment type="similarity">
    <text evidence="7">Belongs to the binding-protein-dependent transport system permease family.</text>
</comment>
<comment type="caution">
    <text evidence="9">The sequence shown here is derived from an EMBL/GenBank/DDBJ whole genome shotgun (WGS) entry which is preliminary data.</text>
</comment>
<dbReference type="AlphaFoldDB" id="A0AAE5A4V2"/>
<evidence type="ECO:0000259" key="8">
    <source>
        <dbReference type="PROSITE" id="PS50928"/>
    </source>
</evidence>
<dbReference type="InterPro" id="IPR035906">
    <property type="entry name" value="MetI-like_sf"/>
</dbReference>
<dbReference type="PROSITE" id="PS50928">
    <property type="entry name" value="ABC_TM1"/>
    <property type="match status" value="1"/>
</dbReference>
<dbReference type="PANTHER" id="PTHR43386">
    <property type="entry name" value="OLIGOPEPTIDE TRANSPORT SYSTEM PERMEASE PROTEIN APPC"/>
    <property type="match status" value="1"/>
</dbReference>
<dbReference type="Gene3D" id="1.10.3720.10">
    <property type="entry name" value="MetI-like"/>
    <property type="match status" value="1"/>
</dbReference>
<evidence type="ECO:0000256" key="6">
    <source>
        <dbReference type="ARBA" id="ARBA00023136"/>
    </source>
</evidence>
<keyword evidence="4 7" id="KW-0812">Transmembrane</keyword>
<evidence type="ECO:0000313" key="9">
    <source>
        <dbReference type="EMBL" id="MDV7263947.1"/>
    </source>
</evidence>
<name>A0AAE5A4V2_9NOCA</name>
<evidence type="ECO:0000256" key="5">
    <source>
        <dbReference type="ARBA" id="ARBA00022989"/>
    </source>
</evidence>
<evidence type="ECO:0000256" key="4">
    <source>
        <dbReference type="ARBA" id="ARBA00022692"/>
    </source>
</evidence>
<keyword evidence="6 7" id="KW-0472">Membrane</keyword>
<evidence type="ECO:0000256" key="7">
    <source>
        <dbReference type="RuleBase" id="RU363032"/>
    </source>
</evidence>
<accession>A0AAE5A4V2</accession>
<protein>
    <submittedName>
        <fullName evidence="9">ABC transporter permease</fullName>
    </submittedName>
</protein>
<feature type="transmembrane region" description="Helical" evidence="7">
    <location>
        <begin position="124"/>
        <end position="146"/>
    </location>
</feature>